<proteinExistence type="predicted"/>
<accession>A0ABS5AFR2</accession>
<dbReference type="Pfam" id="PF13714">
    <property type="entry name" value="PEP_mutase"/>
    <property type="match status" value="1"/>
</dbReference>
<dbReference type="RefSeq" id="WP_086786674.1">
    <property type="nucleotide sequence ID" value="NZ_JAGIOO010000001.1"/>
</dbReference>
<comment type="caution">
    <text evidence="1">The sequence shown here is derived from an EMBL/GenBank/DDBJ whole genome shotgun (WGS) entry which is preliminary data.</text>
</comment>
<protein>
    <submittedName>
        <fullName evidence="1">2-methylisocitrate lyase-like PEP mutase family enzyme</fullName>
    </submittedName>
</protein>
<gene>
    <name evidence="1" type="ORF">JOF53_003362</name>
</gene>
<dbReference type="InterPro" id="IPR040442">
    <property type="entry name" value="Pyrv_kinase-like_dom_sf"/>
</dbReference>
<dbReference type="EMBL" id="JAGIOO010000001">
    <property type="protein sequence ID" value="MBP2474490.1"/>
    <property type="molecule type" value="Genomic_DNA"/>
</dbReference>
<dbReference type="InterPro" id="IPR039556">
    <property type="entry name" value="ICL/PEPM"/>
</dbReference>
<keyword evidence="2" id="KW-1185">Reference proteome</keyword>
<evidence type="ECO:0000313" key="1">
    <source>
        <dbReference type="EMBL" id="MBP2474490.1"/>
    </source>
</evidence>
<organism evidence="1 2">
    <name type="scientific">Crossiella equi</name>
    <dbReference type="NCBI Taxonomy" id="130796"/>
    <lineage>
        <taxon>Bacteria</taxon>
        <taxon>Bacillati</taxon>
        <taxon>Actinomycetota</taxon>
        <taxon>Actinomycetes</taxon>
        <taxon>Pseudonocardiales</taxon>
        <taxon>Pseudonocardiaceae</taxon>
        <taxon>Crossiella</taxon>
    </lineage>
</organism>
<dbReference type="Proteomes" id="UP001519363">
    <property type="component" value="Unassembled WGS sequence"/>
</dbReference>
<sequence>MRELAAQAARLRALMVPGAPLVLPNAWDAATANLVAGLGFPVVATSSHAVAAAAGFPDDNSMPADVAFAAVATIAGATALPVTADLEAGYGLDTEELVARLHGAGAVGCNLEDTDHALGGLVPVAEQAAWLASVKAAGDVVLNARVDTFISRSVAPEDRLPQAIERGRAYLAAGADCVYPIGLTDPEGIREFTSAVGGPVNVHFHFGGPSVAELASFGVARISLGAGLFKVAQQAVADAVATLGDNTSTVD</sequence>
<dbReference type="PANTHER" id="PTHR42905:SF16">
    <property type="entry name" value="CARBOXYPHOSPHONOENOLPYRUVATE PHOSPHONOMUTASE-LIKE PROTEIN (AFU_ORTHOLOGUE AFUA_5G07230)"/>
    <property type="match status" value="1"/>
</dbReference>
<dbReference type="Gene3D" id="3.20.20.60">
    <property type="entry name" value="Phosphoenolpyruvate-binding domains"/>
    <property type="match status" value="1"/>
</dbReference>
<dbReference type="SUPFAM" id="SSF51621">
    <property type="entry name" value="Phosphoenolpyruvate/pyruvate domain"/>
    <property type="match status" value="1"/>
</dbReference>
<evidence type="ECO:0000313" key="2">
    <source>
        <dbReference type="Proteomes" id="UP001519363"/>
    </source>
</evidence>
<reference evidence="1 2" key="1">
    <citation type="submission" date="2021-03" db="EMBL/GenBank/DDBJ databases">
        <title>Sequencing the genomes of 1000 actinobacteria strains.</title>
        <authorList>
            <person name="Klenk H.-P."/>
        </authorList>
    </citation>
    <scope>NUCLEOTIDE SEQUENCE [LARGE SCALE GENOMIC DNA]</scope>
    <source>
        <strain evidence="1 2">DSM 44580</strain>
    </source>
</reference>
<name>A0ABS5AFR2_9PSEU</name>
<dbReference type="PANTHER" id="PTHR42905">
    <property type="entry name" value="PHOSPHOENOLPYRUVATE CARBOXYLASE"/>
    <property type="match status" value="1"/>
</dbReference>
<dbReference type="InterPro" id="IPR015813">
    <property type="entry name" value="Pyrv/PenolPyrv_kinase-like_dom"/>
</dbReference>
<dbReference type="CDD" id="cd00377">
    <property type="entry name" value="ICL_PEPM"/>
    <property type="match status" value="1"/>
</dbReference>